<dbReference type="Gene3D" id="3.40.50.1820">
    <property type="entry name" value="alpha/beta hydrolase"/>
    <property type="match status" value="1"/>
</dbReference>
<evidence type="ECO:0000256" key="1">
    <source>
        <dbReference type="ARBA" id="ARBA00005964"/>
    </source>
</evidence>
<dbReference type="PROSITE" id="PS00122">
    <property type="entry name" value="CARBOXYLESTERASE_B_1"/>
    <property type="match status" value="1"/>
</dbReference>
<organism evidence="5 6">
    <name type="scientific">Antrodiella citrinella</name>
    <dbReference type="NCBI Taxonomy" id="2447956"/>
    <lineage>
        <taxon>Eukaryota</taxon>
        <taxon>Fungi</taxon>
        <taxon>Dikarya</taxon>
        <taxon>Basidiomycota</taxon>
        <taxon>Agaricomycotina</taxon>
        <taxon>Agaricomycetes</taxon>
        <taxon>Polyporales</taxon>
        <taxon>Steccherinaceae</taxon>
        <taxon>Antrodiella</taxon>
    </lineage>
</organism>
<reference evidence="5 6" key="1">
    <citation type="submission" date="2019-02" db="EMBL/GenBank/DDBJ databases">
        <title>Genome sequencing of the rare red list fungi Antrodiella citrinella (Flaviporus citrinellus).</title>
        <authorList>
            <person name="Buettner E."/>
            <person name="Kellner H."/>
        </authorList>
    </citation>
    <scope>NUCLEOTIDE SEQUENCE [LARGE SCALE GENOMIC DNA]</scope>
    <source>
        <strain evidence="5 6">DSM 108506</strain>
    </source>
</reference>
<evidence type="ECO:0000259" key="4">
    <source>
        <dbReference type="Pfam" id="PF00135"/>
    </source>
</evidence>
<dbReference type="PANTHER" id="PTHR43918">
    <property type="entry name" value="ACETYLCHOLINESTERASE"/>
    <property type="match status" value="1"/>
</dbReference>
<dbReference type="EC" id="3.1.1.-" evidence="3"/>
<evidence type="ECO:0000256" key="3">
    <source>
        <dbReference type="RuleBase" id="RU361235"/>
    </source>
</evidence>
<feature type="domain" description="Carboxylesterase type B" evidence="4">
    <location>
        <begin position="3"/>
        <end position="198"/>
    </location>
</feature>
<dbReference type="Pfam" id="PF00135">
    <property type="entry name" value="COesterase"/>
    <property type="match status" value="1"/>
</dbReference>
<comment type="similarity">
    <text evidence="1 3">Belongs to the type-B carboxylesterase/lipase family.</text>
</comment>
<dbReference type="GO" id="GO:0052689">
    <property type="term" value="F:carboxylic ester hydrolase activity"/>
    <property type="evidence" value="ECO:0007669"/>
    <property type="project" value="TreeGrafter"/>
</dbReference>
<dbReference type="InterPro" id="IPR050654">
    <property type="entry name" value="AChE-related_enzymes"/>
</dbReference>
<dbReference type="InterPro" id="IPR019826">
    <property type="entry name" value="Carboxylesterase_B_AS"/>
</dbReference>
<dbReference type="InterPro" id="IPR002018">
    <property type="entry name" value="CarbesteraseB"/>
</dbReference>
<dbReference type="SUPFAM" id="SSF53474">
    <property type="entry name" value="alpha/beta-Hydrolases"/>
    <property type="match status" value="1"/>
</dbReference>
<keyword evidence="2 3" id="KW-0378">Hydrolase</keyword>
<dbReference type="AlphaFoldDB" id="A0A4S4NBJ3"/>
<proteinExistence type="inferred from homology"/>
<evidence type="ECO:0000313" key="6">
    <source>
        <dbReference type="Proteomes" id="UP000308730"/>
    </source>
</evidence>
<evidence type="ECO:0000313" key="5">
    <source>
        <dbReference type="EMBL" id="THH33330.1"/>
    </source>
</evidence>
<dbReference type="EMBL" id="SGPM01000007">
    <property type="protein sequence ID" value="THH33330.1"/>
    <property type="molecule type" value="Genomic_DNA"/>
</dbReference>
<dbReference type="Proteomes" id="UP000308730">
    <property type="component" value="Unassembled WGS sequence"/>
</dbReference>
<dbReference type="PANTHER" id="PTHR43918:SF4">
    <property type="entry name" value="CARBOXYLIC ESTER HYDROLASE"/>
    <property type="match status" value="1"/>
</dbReference>
<protein>
    <recommendedName>
        <fullName evidence="3">Carboxylic ester hydrolase</fullName>
        <ecNumber evidence="3">3.1.1.-</ecNumber>
    </recommendedName>
</protein>
<sequence>MLFVSMNYRVAAFGFLPGVEAQTEKIDAHVILIERLALEWIQAYIHEFGGDPTKVTIFGESAGAIAAVAHMTTNGGNNEGLFRGAFLQSGSLVPMGDMQGAQLYYDALVIAVGCDGASDTLECLRGVPYEKLKAAMDEAPSFFGYSSVALSWGPRTDGDFLRDSPRQLAFEGSISRIPVVIGSCEDEGTLFTLSSLNITTTEDLRVYLSTIIFPAASLSDVDNLLHMYPEDPALGAPFHTGILNSPTPHFKRLAAILVYKRRKNTAVLGTAHVTDAIDMFGPSEITDHLIHFVTYLDPNGLTATQVPQHQAALHSANAVNWPKYDPHSKLMLAYVDGPSRASVVRNTDREEQVTYMSTWSSKFWLR</sequence>
<comment type="caution">
    <text evidence="5">The sequence shown here is derived from an EMBL/GenBank/DDBJ whole genome shotgun (WGS) entry which is preliminary data.</text>
</comment>
<accession>A0A4S4NBJ3</accession>
<keyword evidence="6" id="KW-1185">Reference proteome</keyword>
<gene>
    <name evidence="5" type="ORF">EUX98_g866</name>
</gene>
<dbReference type="InterPro" id="IPR029058">
    <property type="entry name" value="AB_hydrolase_fold"/>
</dbReference>
<name>A0A4S4NBJ3_9APHY</name>
<evidence type="ECO:0000256" key="2">
    <source>
        <dbReference type="ARBA" id="ARBA00022801"/>
    </source>
</evidence>
<dbReference type="OrthoDB" id="408631at2759"/>